<gene>
    <name evidence="3" type="ORF">H9815_20290</name>
</gene>
<organism evidence="3 4">
    <name type="scientific">Candidatus Ruania gallistercoris</name>
    <dbReference type="NCBI Taxonomy" id="2838746"/>
    <lineage>
        <taxon>Bacteria</taxon>
        <taxon>Bacillati</taxon>
        <taxon>Actinomycetota</taxon>
        <taxon>Actinomycetes</taxon>
        <taxon>Micrococcales</taxon>
        <taxon>Ruaniaceae</taxon>
        <taxon>Ruania</taxon>
    </lineage>
</organism>
<feature type="compositionally biased region" description="Basic and acidic residues" evidence="1">
    <location>
        <begin position="222"/>
        <end position="237"/>
    </location>
</feature>
<evidence type="ECO:0000313" key="4">
    <source>
        <dbReference type="Proteomes" id="UP000824037"/>
    </source>
</evidence>
<feature type="transmembrane region" description="Helical" evidence="2">
    <location>
        <begin position="37"/>
        <end position="57"/>
    </location>
</feature>
<dbReference type="EMBL" id="DXBY01000345">
    <property type="protein sequence ID" value="HIZ38123.1"/>
    <property type="molecule type" value="Genomic_DNA"/>
</dbReference>
<comment type="caution">
    <text evidence="3">The sequence shown here is derived from an EMBL/GenBank/DDBJ whole genome shotgun (WGS) entry which is preliminary data.</text>
</comment>
<dbReference type="Pfam" id="PF13829">
    <property type="entry name" value="DUF4191"/>
    <property type="match status" value="1"/>
</dbReference>
<keyword evidence="2" id="KW-0812">Transmembrane</keyword>
<dbReference type="Proteomes" id="UP000824037">
    <property type="component" value="Unassembled WGS sequence"/>
</dbReference>
<keyword evidence="2" id="KW-1133">Transmembrane helix</keyword>
<proteinExistence type="predicted"/>
<evidence type="ECO:0000256" key="1">
    <source>
        <dbReference type="SAM" id="MobiDB-lite"/>
    </source>
</evidence>
<sequence length="237" mass="26359">MAKKNTDPGAAPKPKKKRWYHQIWEVFQMVRRAQPSITFVLLGIFLGVVAIGVIIGLLFDQVVYFALMSVPFGLLAAMFVLARRAETVAYRRIEGEPGAVSAALGTIKRGWNIEEEPVAIDPRHQDMVFRAVGRPGVVLIAEGPVYRVPKLLEGERKRVARIVPNVPIVLLQCGRGEGQIPLPKIASKVRKQKPQLTKSEVAEVSKRLRALKNTALPIPKGVDPRRARPDRKGMRGR</sequence>
<keyword evidence="2" id="KW-0472">Membrane</keyword>
<reference evidence="3" key="1">
    <citation type="journal article" date="2021" name="PeerJ">
        <title>Extensive microbial diversity within the chicken gut microbiome revealed by metagenomics and culture.</title>
        <authorList>
            <person name="Gilroy R."/>
            <person name="Ravi A."/>
            <person name="Getino M."/>
            <person name="Pursley I."/>
            <person name="Horton D.L."/>
            <person name="Alikhan N.F."/>
            <person name="Baker D."/>
            <person name="Gharbi K."/>
            <person name="Hall N."/>
            <person name="Watson M."/>
            <person name="Adriaenssens E.M."/>
            <person name="Foster-Nyarko E."/>
            <person name="Jarju S."/>
            <person name="Secka A."/>
            <person name="Antonio M."/>
            <person name="Oren A."/>
            <person name="Chaudhuri R.R."/>
            <person name="La Ragione R."/>
            <person name="Hildebrand F."/>
            <person name="Pallen M.J."/>
        </authorList>
    </citation>
    <scope>NUCLEOTIDE SEQUENCE</scope>
    <source>
        <strain evidence="3">ChiGjej4B4-7305</strain>
    </source>
</reference>
<feature type="transmembrane region" description="Helical" evidence="2">
    <location>
        <begin position="63"/>
        <end position="82"/>
    </location>
</feature>
<dbReference type="AlphaFoldDB" id="A0A9D2J690"/>
<protein>
    <submittedName>
        <fullName evidence="3">DUF4191 domain-containing protein</fullName>
    </submittedName>
</protein>
<evidence type="ECO:0000313" key="3">
    <source>
        <dbReference type="EMBL" id="HIZ38123.1"/>
    </source>
</evidence>
<evidence type="ECO:0000256" key="2">
    <source>
        <dbReference type="SAM" id="Phobius"/>
    </source>
</evidence>
<reference evidence="3" key="2">
    <citation type="submission" date="2021-04" db="EMBL/GenBank/DDBJ databases">
        <authorList>
            <person name="Gilroy R."/>
        </authorList>
    </citation>
    <scope>NUCLEOTIDE SEQUENCE</scope>
    <source>
        <strain evidence="3">ChiGjej4B4-7305</strain>
    </source>
</reference>
<name>A0A9D2J690_9MICO</name>
<dbReference type="InterPro" id="IPR025445">
    <property type="entry name" value="DUF4191"/>
</dbReference>
<feature type="region of interest" description="Disordered" evidence="1">
    <location>
        <begin position="213"/>
        <end position="237"/>
    </location>
</feature>
<accession>A0A9D2J690</accession>